<dbReference type="AlphaFoldDB" id="A0A4S3MBY0"/>
<comment type="caution">
    <text evidence="2">The sequence shown here is derived from an EMBL/GenBank/DDBJ whole genome shotgun (WGS) entry which is preliminary data.</text>
</comment>
<keyword evidence="3" id="KW-1185">Reference proteome</keyword>
<proteinExistence type="predicted"/>
<dbReference type="Pfam" id="PF00581">
    <property type="entry name" value="Rhodanese"/>
    <property type="match status" value="1"/>
</dbReference>
<dbReference type="InterPro" id="IPR036873">
    <property type="entry name" value="Rhodanese-like_dom_sf"/>
</dbReference>
<dbReference type="OrthoDB" id="9784513at2"/>
<organism evidence="2 3">
    <name type="scientific">Thalassobius vesicularis</name>
    <dbReference type="NCBI Taxonomy" id="1294297"/>
    <lineage>
        <taxon>Bacteria</taxon>
        <taxon>Pseudomonadati</taxon>
        <taxon>Pseudomonadota</taxon>
        <taxon>Alphaproteobacteria</taxon>
        <taxon>Rhodobacterales</taxon>
        <taxon>Roseobacteraceae</taxon>
        <taxon>Thalassovita</taxon>
    </lineage>
</organism>
<evidence type="ECO:0000313" key="3">
    <source>
        <dbReference type="Proteomes" id="UP000306113"/>
    </source>
</evidence>
<dbReference type="SMART" id="SM00450">
    <property type="entry name" value="RHOD"/>
    <property type="match status" value="1"/>
</dbReference>
<dbReference type="EMBL" id="SSMD01000001">
    <property type="protein sequence ID" value="THD76301.1"/>
    <property type="molecule type" value="Genomic_DNA"/>
</dbReference>
<dbReference type="Gene3D" id="3.40.250.10">
    <property type="entry name" value="Rhodanese-like domain"/>
    <property type="match status" value="1"/>
</dbReference>
<protein>
    <submittedName>
        <fullName evidence="2">Rhodanese-like domain-containing protein</fullName>
    </submittedName>
</protein>
<dbReference type="Proteomes" id="UP000306113">
    <property type="component" value="Unassembled WGS sequence"/>
</dbReference>
<reference evidence="2 3" key="1">
    <citation type="submission" date="2019-04" db="EMBL/GenBank/DDBJ databases">
        <title>Draft genome sequence of Youngimonas vesicularis.</title>
        <authorList>
            <person name="Hameed A."/>
        </authorList>
    </citation>
    <scope>NUCLEOTIDE SEQUENCE [LARGE SCALE GENOMIC DNA]</scope>
    <source>
        <strain evidence="2 3">CC-AMW-E</strain>
    </source>
</reference>
<dbReference type="InterPro" id="IPR001763">
    <property type="entry name" value="Rhodanese-like_dom"/>
</dbReference>
<dbReference type="CDD" id="cd00158">
    <property type="entry name" value="RHOD"/>
    <property type="match status" value="1"/>
</dbReference>
<evidence type="ECO:0000313" key="2">
    <source>
        <dbReference type="EMBL" id="THD76301.1"/>
    </source>
</evidence>
<name>A0A4S3MBY0_9RHOB</name>
<accession>A0A4S3MBY0</accession>
<evidence type="ECO:0000259" key="1">
    <source>
        <dbReference type="PROSITE" id="PS50206"/>
    </source>
</evidence>
<sequence length="220" mass="23959">MPNVPGVFNRPPSALCHTEFAEVQKVFRLVAVILLLVAGPALAQDKPVNIRPDLAEVTVPTPDGPARIARIQDNANELSGEWARTSRACPPFCVQPMSPAEGVTTIGELELLEMLQDPEVVVMDSRTPEWFANGSIPGAVNVPYTQVIDYLGELGCEPDFDGWDCAAPKRVALFCNGNWCGQSPTAIRNMIEAGYPADHISYYRGGMQAWRLLGLTVTHD</sequence>
<feature type="domain" description="Rhodanese" evidence="1">
    <location>
        <begin position="116"/>
        <end position="219"/>
    </location>
</feature>
<dbReference type="SUPFAM" id="SSF52821">
    <property type="entry name" value="Rhodanese/Cell cycle control phosphatase"/>
    <property type="match status" value="1"/>
</dbReference>
<gene>
    <name evidence="2" type="ORF">E7681_00215</name>
</gene>
<dbReference type="PROSITE" id="PS50206">
    <property type="entry name" value="RHODANESE_3"/>
    <property type="match status" value="1"/>
</dbReference>